<dbReference type="PANTHER" id="PTHR30069:SF29">
    <property type="entry name" value="HEMOGLOBIN AND HEMOGLOBIN-HAPTOGLOBIN-BINDING PROTEIN 1-RELATED"/>
    <property type="match status" value="1"/>
</dbReference>
<proteinExistence type="predicted"/>
<dbReference type="Gene3D" id="2.60.40.1120">
    <property type="entry name" value="Carboxypeptidase-like, regulatory domain"/>
    <property type="match status" value="1"/>
</dbReference>
<evidence type="ECO:0000256" key="2">
    <source>
        <dbReference type="ARBA" id="ARBA00022448"/>
    </source>
</evidence>
<evidence type="ECO:0000256" key="3">
    <source>
        <dbReference type="ARBA" id="ARBA00022452"/>
    </source>
</evidence>
<accession>I3ZB20</accession>
<dbReference type="EMBL" id="CP003379">
    <property type="protein sequence ID" value="AFL86438.1"/>
    <property type="molecule type" value="Genomic_DNA"/>
</dbReference>
<dbReference type="Pfam" id="PF25183">
    <property type="entry name" value="OMP_b-brl_4"/>
    <property type="match status" value="2"/>
</dbReference>
<feature type="domain" description="TonB-dependent transporter Oar-like beta-barrel" evidence="10">
    <location>
        <begin position="371"/>
        <end position="1087"/>
    </location>
</feature>
<dbReference type="AlphaFoldDB" id="I3ZB20"/>
<feature type="region of interest" description="Disordered" evidence="8">
    <location>
        <begin position="160"/>
        <end position="187"/>
    </location>
</feature>
<keyword evidence="12" id="KW-1185">Reference proteome</keyword>
<evidence type="ECO:0000256" key="6">
    <source>
        <dbReference type="ARBA" id="ARBA00023136"/>
    </source>
</evidence>
<evidence type="ECO:0000256" key="7">
    <source>
        <dbReference type="ARBA" id="ARBA00023237"/>
    </source>
</evidence>
<dbReference type="HOGENOM" id="CLU_006298_0_0_0"/>
<dbReference type="eggNOG" id="COG4771">
    <property type="taxonomic scope" value="Bacteria"/>
</dbReference>
<feature type="domain" description="TonB-dependent transporter Oar-like beta-barrel" evidence="10">
    <location>
        <begin position="252"/>
        <end position="330"/>
    </location>
</feature>
<feature type="signal peptide" evidence="9">
    <location>
        <begin position="1"/>
        <end position="24"/>
    </location>
</feature>
<dbReference type="RefSeq" id="WP_014784007.1">
    <property type="nucleotide sequence ID" value="NC_018014.1"/>
</dbReference>
<dbReference type="STRING" id="926566.Terro_0087"/>
<evidence type="ECO:0000256" key="5">
    <source>
        <dbReference type="ARBA" id="ARBA00022729"/>
    </source>
</evidence>
<dbReference type="PANTHER" id="PTHR30069">
    <property type="entry name" value="TONB-DEPENDENT OUTER MEMBRANE RECEPTOR"/>
    <property type="match status" value="1"/>
</dbReference>
<keyword evidence="7" id="KW-0998">Cell outer membrane</keyword>
<dbReference type="Proteomes" id="UP000006056">
    <property type="component" value="Chromosome"/>
</dbReference>
<name>I3ZB20_TERRK</name>
<dbReference type="Gene3D" id="2.40.170.20">
    <property type="entry name" value="TonB-dependent receptor, beta-barrel domain"/>
    <property type="match status" value="1"/>
</dbReference>
<evidence type="ECO:0000256" key="4">
    <source>
        <dbReference type="ARBA" id="ARBA00022692"/>
    </source>
</evidence>
<dbReference type="Pfam" id="PF13620">
    <property type="entry name" value="CarboxypepD_reg"/>
    <property type="match status" value="1"/>
</dbReference>
<evidence type="ECO:0000256" key="8">
    <source>
        <dbReference type="SAM" id="MobiDB-lite"/>
    </source>
</evidence>
<dbReference type="SUPFAM" id="SSF49464">
    <property type="entry name" value="Carboxypeptidase regulatory domain-like"/>
    <property type="match status" value="1"/>
</dbReference>
<dbReference type="InterPro" id="IPR039426">
    <property type="entry name" value="TonB-dep_rcpt-like"/>
</dbReference>
<dbReference type="InterPro" id="IPR057601">
    <property type="entry name" value="Oar-like_b-barrel"/>
</dbReference>
<dbReference type="PATRIC" id="fig|926566.3.peg.85"/>
<dbReference type="SUPFAM" id="SSF56935">
    <property type="entry name" value="Porins"/>
    <property type="match status" value="1"/>
</dbReference>
<sequence length="1094" mass="115935">MRPSHRFTAPLLGLALLGAHAAHAQDTTTGALSGLVHDTTGAAIHGASLDLIDSTSATRHTTTDQLGEFFLAALPPGPYRIQINAGGFAPLQIDRADVALGQTLRINPKLTIGTISQTTEVPAADDLPGFDAPVNANLSPTDLQLLPLDGRRFQQFAPLTPLVSSEDTPPDEANTASPDADSPQLSFRGIAPSQNRYTLDGANMTRAFDGEPRGGRVLPFTVPQEAVQEFQVRAIGAGTPLGRDAGGSVTTVTRRGETAFHGSAFFLLRNSGVGASNPFAVSTRYNNGQPTTAPVKPRDRREQFGASVGGPLLPHEHLFGFLAAEGQRRSFPAISSPSDPAFFNLTAIQTALLANRGVAATATTRALAFLDSLTGPIPRNADEFALLPRIDWHPGARTILTAQFAHTRLSAPSGQRSDPVLAHGRGSIGDIFVHADSGLLRATLALSRRWLAQAHASYSRDASFVQLPQPLINEPKTGPGGAAPQVAVAESFSFGSSASLGARRQPDERITEFAAHLNYTGRAHTITLGAAVNGTDERIGAREASSGAYDYTSGTTSGRAGGLVDFITDFTYSATSYPNGGCPSIYAAVHLFCFRSFTQTFGTVPETRFHTTALSVFAGDGWRVTPHLRIDAGVRYEYLRLPPTQTPNTALDAAFSTVATTSTMPSDTNNLAPHLGIAYAVGNGTMVRVSYGYHFGDMPGRTLQQLLENTAQPKSQVSLRLTPRTILDPACASAGTNFGYPATFICSPFGALQTGAATMVAHGFQLPAVQTGELSLTHQIADRTTLSATYVVALNRQLPNTTELNIAPSAANIAFRIIRSGGEPGARNGDVSHIPLYTARLTNAFGPVTALLSNGNGSYNALALQLDHSTATSLNLRASWTWSKALDTLRSTSSAPDEDAQLDPVQPLYDRAPSNFNHTHRIVATAVWQPHARARLANAVINGWSLAPVVIAQSGRPYSYKLSGGSALTGGRESLNGSGGATYLPSVGRNTLRLPWSSTLDLRLARTLTTGERAHLRLTAEAFNLLNHVNLTAVQQRAFLIGTAGTDGIVPLTFQDAATIAAEGLTSKPFGTPTSSAASPNRERRLQFGLRYDW</sequence>
<keyword evidence="5 9" id="KW-0732">Signal</keyword>
<dbReference type="GO" id="GO:0044718">
    <property type="term" value="P:siderophore transmembrane transport"/>
    <property type="evidence" value="ECO:0007669"/>
    <property type="project" value="TreeGrafter"/>
</dbReference>
<reference evidence="11 12" key="1">
    <citation type="submission" date="2012-06" db="EMBL/GenBank/DDBJ databases">
        <title>Complete genome of Terriglobus roseus DSM 18391.</title>
        <authorList>
            <consortium name="US DOE Joint Genome Institute (JGI-PGF)"/>
            <person name="Lucas S."/>
            <person name="Copeland A."/>
            <person name="Lapidus A."/>
            <person name="Glavina del Rio T."/>
            <person name="Dalin E."/>
            <person name="Tice H."/>
            <person name="Bruce D."/>
            <person name="Goodwin L."/>
            <person name="Pitluck S."/>
            <person name="Peters L."/>
            <person name="Mikhailova N."/>
            <person name="Munk A.C.C."/>
            <person name="Kyrpides N."/>
            <person name="Mavromatis K."/>
            <person name="Ivanova N."/>
            <person name="Brettin T."/>
            <person name="Detter J.C."/>
            <person name="Han C."/>
            <person name="Larimer F."/>
            <person name="Land M."/>
            <person name="Hauser L."/>
            <person name="Markowitz V."/>
            <person name="Cheng J.-F."/>
            <person name="Hugenholtz P."/>
            <person name="Woyke T."/>
            <person name="Wu D."/>
            <person name="Brambilla E."/>
            <person name="Klenk H.-P."/>
            <person name="Eisen J.A."/>
        </authorList>
    </citation>
    <scope>NUCLEOTIDE SEQUENCE [LARGE SCALE GENOMIC DNA]</scope>
    <source>
        <strain evidence="12">DSM 18391 / NRRL B-41598 / KBS 63</strain>
    </source>
</reference>
<keyword evidence="3" id="KW-1134">Transmembrane beta strand</keyword>
<gene>
    <name evidence="11" type="ordered locus">Terro_0087</name>
</gene>
<evidence type="ECO:0000256" key="9">
    <source>
        <dbReference type="SAM" id="SignalP"/>
    </source>
</evidence>
<dbReference type="OrthoDB" id="97893at2"/>
<evidence type="ECO:0000256" key="1">
    <source>
        <dbReference type="ARBA" id="ARBA00004571"/>
    </source>
</evidence>
<comment type="subcellular location">
    <subcellularLocation>
        <location evidence="1">Cell outer membrane</location>
        <topology evidence="1">Multi-pass membrane protein</topology>
    </subcellularLocation>
</comment>
<organism evidence="11 12">
    <name type="scientific">Terriglobus roseus (strain DSM 18391 / NRRL B-41598 / KBS 63)</name>
    <dbReference type="NCBI Taxonomy" id="926566"/>
    <lineage>
        <taxon>Bacteria</taxon>
        <taxon>Pseudomonadati</taxon>
        <taxon>Acidobacteriota</taxon>
        <taxon>Terriglobia</taxon>
        <taxon>Terriglobales</taxon>
        <taxon>Acidobacteriaceae</taxon>
        <taxon>Terriglobus</taxon>
    </lineage>
</organism>
<dbReference type="InterPro" id="IPR008969">
    <property type="entry name" value="CarboxyPept-like_regulatory"/>
</dbReference>
<keyword evidence="2" id="KW-0813">Transport</keyword>
<keyword evidence="4" id="KW-0812">Transmembrane</keyword>
<evidence type="ECO:0000313" key="11">
    <source>
        <dbReference type="EMBL" id="AFL86438.1"/>
    </source>
</evidence>
<evidence type="ECO:0000259" key="10">
    <source>
        <dbReference type="Pfam" id="PF25183"/>
    </source>
</evidence>
<evidence type="ECO:0000313" key="12">
    <source>
        <dbReference type="Proteomes" id="UP000006056"/>
    </source>
</evidence>
<dbReference type="GO" id="GO:0015344">
    <property type="term" value="F:siderophore uptake transmembrane transporter activity"/>
    <property type="evidence" value="ECO:0007669"/>
    <property type="project" value="TreeGrafter"/>
</dbReference>
<feature type="chain" id="PRO_5003684421" description="TonB-dependent transporter Oar-like beta-barrel domain-containing protein" evidence="9">
    <location>
        <begin position="25"/>
        <end position="1094"/>
    </location>
</feature>
<dbReference type="GO" id="GO:0009279">
    <property type="term" value="C:cell outer membrane"/>
    <property type="evidence" value="ECO:0007669"/>
    <property type="project" value="UniProtKB-SubCell"/>
</dbReference>
<dbReference type="InterPro" id="IPR036942">
    <property type="entry name" value="Beta-barrel_TonB_sf"/>
</dbReference>
<protein>
    <recommendedName>
        <fullName evidence="10">TonB-dependent transporter Oar-like beta-barrel domain-containing protein</fullName>
    </recommendedName>
</protein>
<dbReference type="KEGG" id="trs:Terro_0087"/>
<keyword evidence="6" id="KW-0472">Membrane</keyword>